<dbReference type="Proteomes" id="UP000886885">
    <property type="component" value="Chromosome 13D"/>
</dbReference>
<reference evidence="1" key="1">
    <citation type="journal article" date="2020" name="bioRxiv">
        <title>Hybrid origin of Populus tomentosa Carr. identified through genome sequencing and phylogenomic analysis.</title>
        <authorList>
            <person name="An X."/>
            <person name="Gao K."/>
            <person name="Chen Z."/>
            <person name="Li J."/>
            <person name="Yang X."/>
            <person name="Yang X."/>
            <person name="Zhou J."/>
            <person name="Guo T."/>
            <person name="Zhao T."/>
            <person name="Huang S."/>
            <person name="Miao D."/>
            <person name="Khan W.U."/>
            <person name="Rao P."/>
            <person name="Ye M."/>
            <person name="Lei B."/>
            <person name="Liao W."/>
            <person name="Wang J."/>
            <person name="Ji L."/>
            <person name="Li Y."/>
            <person name="Guo B."/>
            <person name="Mustafa N.S."/>
            <person name="Li S."/>
            <person name="Yun Q."/>
            <person name="Keller S.R."/>
            <person name="Mao J."/>
            <person name="Zhang R."/>
            <person name="Strauss S.H."/>
        </authorList>
    </citation>
    <scope>NUCLEOTIDE SEQUENCE</scope>
    <source>
        <strain evidence="1">GM15</strain>
        <tissue evidence="1">Leaf</tissue>
    </source>
</reference>
<evidence type="ECO:0000313" key="2">
    <source>
        <dbReference type="Proteomes" id="UP000886885"/>
    </source>
</evidence>
<name>A0A8X8CDI2_POPTO</name>
<comment type="caution">
    <text evidence="1">The sequence shown here is derived from an EMBL/GenBank/DDBJ whole genome shotgun (WGS) entry which is preliminary data.</text>
</comment>
<organism evidence="1 2">
    <name type="scientific">Populus tomentosa</name>
    <name type="common">Chinese white poplar</name>
    <dbReference type="NCBI Taxonomy" id="118781"/>
    <lineage>
        <taxon>Eukaryota</taxon>
        <taxon>Viridiplantae</taxon>
        <taxon>Streptophyta</taxon>
        <taxon>Embryophyta</taxon>
        <taxon>Tracheophyta</taxon>
        <taxon>Spermatophyta</taxon>
        <taxon>Magnoliopsida</taxon>
        <taxon>eudicotyledons</taxon>
        <taxon>Gunneridae</taxon>
        <taxon>Pentapetalae</taxon>
        <taxon>rosids</taxon>
        <taxon>fabids</taxon>
        <taxon>Malpighiales</taxon>
        <taxon>Salicaceae</taxon>
        <taxon>Saliceae</taxon>
        <taxon>Populus</taxon>
    </lineage>
</organism>
<protein>
    <submittedName>
        <fullName evidence="1">Uncharacterized protein</fullName>
    </submittedName>
</protein>
<dbReference type="EMBL" id="JAAWWB010000026">
    <property type="protein sequence ID" value="KAG6750425.1"/>
    <property type="molecule type" value="Genomic_DNA"/>
</dbReference>
<proteinExistence type="predicted"/>
<sequence length="124" mass="13206">MLHTRCYVTKLAFAPRTISSMKTGMDKMAKMVACFDNQIEQMGLVHAGLRPLGLKSTVVFISGGGAQLRSSSQELEEGVERRGSGGEALTVKSYDGGDSYDLEEVVLAWQGGGNSIGNCSTVVE</sequence>
<keyword evidence="2" id="KW-1185">Reference proteome</keyword>
<dbReference type="AlphaFoldDB" id="A0A8X8CDI2"/>
<gene>
    <name evidence="1" type="ORF">POTOM_044918</name>
</gene>
<evidence type="ECO:0000313" key="1">
    <source>
        <dbReference type="EMBL" id="KAG6750425.1"/>
    </source>
</evidence>
<accession>A0A8X8CDI2</accession>